<protein>
    <recommendedName>
        <fullName evidence="2">FAS1 domain-containing protein</fullName>
    </recommendedName>
</protein>
<comment type="caution">
    <text evidence="3">The sequence shown here is derived from an EMBL/GenBank/DDBJ whole genome shotgun (WGS) entry which is preliminary data.</text>
</comment>
<evidence type="ECO:0000313" key="4">
    <source>
        <dbReference type="Proteomes" id="UP000700596"/>
    </source>
</evidence>
<keyword evidence="1" id="KW-0732">Signal</keyword>
<dbReference type="InterPro" id="IPR040200">
    <property type="entry name" value="Mug57-like"/>
</dbReference>
<dbReference type="Gene3D" id="2.30.180.10">
    <property type="entry name" value="FAS1 domain"/>
    <property type="match status" value="1"/>
</dbReference>
<dbReference type="InterPro" id="IPR036378">
    <property type="entry name" value="FAS1_dom_sf"/>
</dbReference>
<organism evidence="3 4">
    <name type="scientific">Dendryphion nanum</name>
    <dbReference type="NCBI Taxonomy" id="256645"/>
    <lineage>
        <taxon>Eukaryota</taxon>
        <taxon>Fungi</taxon>
        <taxon>Dikarya</taxon>
        <taxon>Ascomycota</taxon>
        <taxon>Pezizomycotina</taxon>
        <taxon>Dothideomycetes</taxon>
        <taxon>Pleosporomycetidae</taxon>
        <taxon>Pleosporales</taxon>
        <taxon>Torulaceae</taxon>
        <taxon>Dendryphion</taxon>
    </lineage>
</organism>
<proteinExistence type="predicted"/>
<dbReference type="OrthoDB" id="5551751at2759"/>
<dbReference type="PROSITE" id="PS50213">
    <property type="entry name" value="FAS1"/>
    <property type="match status" value="1"/>
</dbReference>
<accession>A0A9P9IKE7</accession>
<dbReference type="AlphaFoldDB" id="A0A9P9IKE7"/>
<dbReference type="SUPFAM" id="SSF82153">
    <property type="entry name" value="FAS1 domain"/>
    <property type="match status" value="1"/>
</dbReference>
<dbReference type="PANTHER" id="PTHR28156:SF1">
    <property type="entry name" value="FAS1 DOMAIN-CONTAINING PROTEIN YDR262W"/>
    <property type="match status" value="1"/>
</dbReference>
<keyword evidence="4" id="KW-1185">Reference proteome</keyword>
<evidence type="ECO:0000313" key="3">
    <source>
        <dbReference type="EMBL" id="KAH7123751.1"/>
    </source>
</evidence>
<dbReference type="Proteomes" id="UP000700596">
    <property type="component" value="Unassembled WGS sequence"/>
</dbReference>
<gene>
    <name evidence="3" type="ORF">B0J11DRAFT_435559</name>
</gene>
<sequence length="212" mass="23429">MKVSTICTYPAATICLAFVASAQSRPFDSIRKAFDTFSDQLPFQLSKPQPNTIMSDPEGKFTTGIIISDVIGKTQDIAIFSGLTRDIDPVSDRLDDASQNATVLAPDNASMKNLKRKPWEDPQDYKAFGSNAYDGGDGEERAHKNLRRFVESHIIPESPWKEGQKLKTLAGNEIWYESKDGKKRIQPFDVEVTSIADKVANGEVWVLGGSLT</sequence>
<name>A0A9P9IKE7_9PLEO</name>
<evidence type="ECO:0000259" key="2">
    <source>
        <dbReference type="PROSITE" id="PS50213"/>
    </source>
</evidence>
<dbReference type="EMBL" id="JAGMWT010000008">
    <property type="protein sequence ID" value="KAH7123751.1"/>
    <property type="molecule type" value="Genomic_DNA"/>
</dbReference>
<reference evidence="3" key="1">
    <citation type="journal article" date="2021" name="Nat. Commun.">
        <title>Genetic determinants of endophytism in the Arabidopsis root mycobiome.</title>
        <authorList>
            <person name="Mesny F."/>
            <person name="Miyauchi S."/>
            <person name="Thiergart T."/>
            <person name="Pickel B."/>
            <person name="Atanasova L."/>
            <person name="Karlsson M."/>
            <person name="Huettel B."/>
            <person name="Barry K.W."/>
            <person name="Haridas S."/>
            <person name="Chen C."/>
            <person name="Bauer D."/>
            <person name="Andreopoulos W."/>
            <person name="Pangilinan J."/>
            <person name="LaButti K."/>
            <person name="Riley R."/>
            <person name="Lipzen A."/>
            <person name="Clum A."/>
            <person name="Drula E."/>
            <person name="Henrissat B."/>
            <person name="Kohler A."/>
            <person name="Grigoriev I.V."/>
            <person name="Martin F.M."/>
            <person name="Hacquard S."/>
        </authorList>
    </citation>
    <scope>NUCLEOTIDE SEQUENCE</scope>
    <source>
        <strain evidence="3">MPI-CAGE-CH-0243</strain>
    </source>
</reference>
<dbReference type="InterPro" id="IPR000782">
    <property type="entry name" value="FAS1_domain"/>
</dbReference>
<evidence type="ECO:0000256" key="1">
    <source>
        <dbReference type="ARBA" id="ARBA00022729"/>
    </source>
</evidence>
<dbReference type="PANTHER" id="PTHR28156">
    <property type="entry name" value="FAS1 DOMAIN-CONTAINING PROTEIN YDR262W"/>
    <property type="match status" value="1"/>
</dbReference>
<feature type="domain" description="FAS1" evidence="2">
    <location>
        <begin position="64"/>
        <end position="211"/>
    </location>
</feature>